<keyword evidence="5" id="KW-1278">Translocase</keyword>
<evidence type="ECO:0000256" key="6">
    <source>
        <dbReference type="ARBA" id="ARBA00023136"/>
    </source>
</evidence>
<evidence type="ECO:0000256" key="4">
    <source>
        <dbReference type="ARBA" id="ARBA00022840"/>
    </source>
</evidence>
<evidence type="ECO:0000259" key="7">
    <source>
        <dbReference type="PROSITE" id="PS50893"/>
    </source>
</evidence>
<dbReference type="Gene3D" id="3.40.50.300">
    <property type="entry name" value="P-loop containing nucleotide triphosphate hydrolases"/>
    <property type="match status" value="1"/>
</dbReference>
<comment type="caution">
    <text evidence="8">The sequence shown here is derived from an EMBL/GenBank/DDBJ whole genome shotgun (WGS) entry which is preliminary data.</text>
</comment>
<evidence type="ECO:0000313" key="8">
    <source>
        <dbReference type="EMBL" id="MDI2112879.1"/>
    </source>
</evidence>
<evidence type="ECO:0000256" key="1">
    <source>
        <dbReference type="ARBA" id="ARBA00022448"/>
    </source>
</evidence>
<keyword evidence="4 8" id="KW-0067">ATP-binding</keyword>
<dbReference type="PANTHER" id="PTHR43499">
    <property type="entry name" value="ABC TRANSPORTER I FAMILY MEMBER 1"/>
    <property type="match status" value="1"/>
</dbReference>
<dbReference type="NCBIfam" id="TIGR01189">
    <property type="entry name" value="ccmA"/>
    <property type="match status" value="1"/>
</dbReference>
<dbReference type="RefSeq" id="WP_281462505.1">
    <property type="nucleotide sequence ID" value="NZ_JASBAN010000001.1"/>
</dbReference>
<dbReference type="EMBL" id="JASBAN010000001">
    <property type="protein sequence ID" value="MDI2112879.1"/>
    <property type="molecule type" value="Genomic_DNA"/>
</dbReference>
<proteinExistence type="predicted"/>
<dbReference type="PROSITE" id="PS50893">
    <property type="entry name" value="ABC_TRANSPORTER_2"/>
    <property type="match status" value="1"/>
</dbReference>
<protein>
    <submittedName>
        <fullName evidence="8">Heme ABC exporter ATP-binding protein CcmA</fullName>
    </submittedName>
</protein>
<keyword evidence="9" id="KW-1185">Reference proteome</keyword>
<dbReference type="GO" id="GO:0005524">
    <property type="term" value="F:ATP binding"/>
    <property type="evidence" value="ECO:0007669"/>
    <property type="project" value="UniProtKB-KW"/>
</dbReference>
<name>A0ABT6Q7M7_9PROT</name>
<dbReference type="SUPFAM" id="SSF52540">
    <property type="entry name" value="P-loop containing nucleoside triphosphate hydrolases"/>
    <property type="match status" value="1"/>
</dbReference>
<dbReference type="NCBIfam" id="NF010061">
    <property type="entry name" value="PRK13538.1"/>
    <property type="match status" value="1"/>
</dbReference>
<evidence type="ECO:0000256" key="3">
    <source>
        <dbReference type="ARBA" id="ARBA00022748"/>
    </source>
</evidence>
<evidence type="ECO:0000256" key="5">
    <source>
        <dbReference type="ARBA" id="ARBA00022967"/>
    </source>
</evidence>
<keyword evidence="3" id="KW-0201">Cytochrome c-type biogenesis</keyword>
<dbReference type="SMART" id="SM00382">
    <property type="entry name" value="AAA"/>
    <property type="match status" value="1"/>
</dbReference>
<evidence type="ECO:0000256" key="2">
    <source>
        <dbReference type="ARBA" id="ARBA00022741"/>
    </source>
</evidence>
<keyword evidence="1" id="KW-0813">Transport</keyword>
<dbReference type="PANTHER" id="PTHR43499:SF1">
    <property type="entry name" value="ABC TRANSPORTER I FAMILY MEMBER 1"/>
    <property type="match status" value="1"/>
</dbReference>
<reference evidence="8" key="1">
    <citation type="submission" date="2023-05" db="EMBL/GenBank/DDBJ databases">
        <title>Whole genome sequence of Commensalibacter sp.</title>
        <authorList>
            <person name="Charoenyingcharoen P."/>
            <person name="Yukphan P."/>
        </authorList>
    </citation>
    <scope>NUCLEOTIDE SEQUENCE</scope>
    <source>
        <strain evidence="8">TBRC 10068</strain>
    </source>
</reference>
<feature type="domain" description="ABC transporter" evidence="7">
    <location>
        <begin position="6"/>
        <end position="216"/>
    </location>
</feature>
<gene>
    <name evidence="8" type="primary">ccmA</name>
    <name evidence="8" type="ORF">QJV33_06205</name>
</gene>
<dbReference type="InterPro" id="IPR003593">
    <property type="entry name" value="AAA+_ATPase"/>
</dbReference>
<dbReference type="InterPro" id="IPR005895">
    <property type="entry name" value="ABC_transptr_haem_export_CcmA"/>
</dbReference>
<dbReference type="Pfam" id="PF00005">
    <property type="entry name" value="ABC_tran"/>
    <property type="match status" value="1"/>
</dbReference>
<evidence type="ECO:0000313" key="9">
    <source>
        <dbReference type="Proteomes" id="UP001431775"/>
    </source>
</evidence>
<dbReference type="Proteomes" id="UP001431775">
    <property type="component" value="Unassembled WGS sequence"/>
</dbReference>
<dbReference type="InterPro" id="IPR027417">
    <property type="entry name" value="P-loop_NTPase"/>
</dbReference>
<organism evidence="8 9">
    <name type="scientific">Commensalibacter nepenthis</name>
    <dbReference type="NCBI Taxonomy" id="3043872"/>
    <lineage>
        <taxon>Bacteria</taxon>
        <taxon>Pseudomonadati</taxon>
        <taxon>Pseudomonadota</taxon>
        <taxon>Alphaproteobacteria</taxon>
        <taxon>Acetobacterales</taxon>
        <taxon>Acetobacteraceae</taxon>
    </lineage>
</organism>
<sequence length="216" mass="23896">MQTLPIISANIFKINHIRAFHGEKLILKNISFSLSSGESLIITGQNGAGKSTLLRILAGLKSVDAGIITWNDQDISKQFIEHTQNIAWLSHQDSLKPALTVKENLQLTSQIYNTNIQHALTIVNLNHMADIAVRMLSAGQKRRTALARILLKPAQLWLLDEPTVGLDQETIEQLGFIFKDFTKQGGMIITTTHIPLPLENSKTLHLTPSSSMVSSL</sequence>
<keyword evidence="2" id="KW-0547">Nucleotide-binding</keyword>
<dbReference type="InterPro" id="IPR003439">
    <property type="entry name" value="ABC_transporter-like_ATP-bd"/>
</dbReference>
<keyword evidence="6" id="KW-0472">Membrane</keyword>
<accession>A0ABT6Q7M7</accession>